<dbReference type="InterPro" id="IPR054502">
    <property type="entry name" value="bHLH-TF_ACT-like_plant"/>
</dbReference>
<dbReference type="InterPro" id="IPR011598">
    <property type="entry name" value="bHLH_dom"/>
</dbReference>
<name>A0ABM0YKZ8_CAMSA</name>
<dbReference type="PROSITE" id="PS50888">
    <property type="entry name" value="BHLH"/>
    <property type="match status" value="1"/>
</dbReference>
<dbReference type="RefSeq" id="XP_019100086.1">
    <property type="nucleotide sequence ID" value="XM_019244541.1"/>
</dbReference>
<dbReference type="RefSeq" id="XP_010502614.1">
    <property type="nucleotide sequence ID" value="XM_010504312.2"/>
</dbReference>
<dbReference type="SUPFAM" id="SSF47459">
    <property type="entry name" value="HLH, helix-loop-helix DNA-binding domain"/>
    <property type="match status" value="1"/>
</dbReference>
<reference evidence="9 10" key="3">
    <citation type="submission" date="2025-05" db="UniProtKB">
        <authorList>
            <consortium name="RefSeq"/>
        </authorList>
    </citation>
    <scope>IDENTIFICATION</scope>
    <source>
        <tissue evidence="9 10">Leaf</tissue>
    </source>
</reference>
<sequence>MVLDGNNNGGAVWLGGGGEREENEEGGSWGRNQEDGSQFKPMLEGDWFSNPPHPQDLQMLQSQQDFRFLGGFPFNPSDNLLLQHSIDSSSSCSPSQAFSLDPSQQNQFLSSTNNKSCLINVPSSANPFDNAFEFGSESGFLGQIHAPMSMGFGSLTQLGNRDLSSVPDFLSARSLLGQDHNNNSAMLCGGGGGGGGFTAPLELEGFGSPANGGFVGNRAKVLKPLEVLASSGAQPTLFQKRAAMRQSSGSKMGNSESSGMRRLSDDGDMDETGIEVSGLHYESDELNESGKAAESVQIGGGKGKKKGMPAKNLMAERRRRKKLNDRLYMLRSVVPKISKMDRASILGDAIDYLKELLQRINDLHNELESTPPGTLPPTSSSFHPLTPTPQTLSCRVKEELCPSSLPSPKGQQARVEVRLREGRAVNIHMFCGRRPGLLLATMKALDNLGLDVQQAVISCFNGFALDVFRAEQCQEGQEILPDQIKAVLFDTAGYAGMI</sequence>
<evidence type="ECO:0000259" key="7">
    <source>
        <dbReference type="PROSITE" id="PS50888"/>
    </source>
</evidence>
<evidence type="ECO:0000256" key="3">
    <source>
        <dbReference type="ARBA" id="ARBA00023125"/>
    </source>
</evidence>
<dbReference type="PANTHER" id="PTHR31945">
    <property type="entry name" value="TRANSCRIPTION FACTOR SCREAM2-RELATED"/>
    <property type="match status" value="1"/>
</dbReference>
<feature type="region of interest" description="Disordered" evidence="6">
    <location>
        <begin position="1"/>
        <end position="44"/>
    </location>
</feature>
<organism evidence="8 9">
    <name type="scientific">Camelina sativa</name>
    <name type="common">False flax</name>
    <name type="synonym">Myagrum sativum</name>
    <dbReference type="NCBI Taxonomy" id="90675"/>
    <lineage>
        <taxon>Eukaryota</taxon>
        <taxon>Viridiplantae</taxon>
        <taxon>Streptophyta</taxon>
        <taxon>Embryophyta</taxon>
        <taxon>Tracheophyta</taxon>
        <taxon>Spermatophyta</taxon>
        <taxon>Magnoliopsida</taxon>
        <taxon>eudicotyledons</taxon>
        <taxon>Gunneridae</taxon>
        <taxon>Pentapetalae</taxon>
        <taxon>rosids</taxon>
        <taxon>malvids</taxon>
        <taxon>Brassicales</taxon>
        <taxon>Brassicaceae</taxon>
        <taxon>Camelineae</taxon>
        <taxon>Camelina</taxon>
    </lineage>
</organism>
<dbReference type="Proteomes" id="UP000694864">
    <property type="component" value="Chromosome 4"/>
</dbReference>
<keyword evidence="3" id="KW-0238">DNA-binding</keyword>
<evidence type="ECO:0000256" key="5">
    <source>
        <dbReference type="ARBA" id="ARBA00023242"/>
    </source>
</evidence>
<evidence type="ECO:0000313" key="9">
    <source>
        <dbReference type="RefSeq" id="XP_010502614.1"/>
    </source>
</evidence>
<dbReference type="GeneID" id="104779889"/>
<keyword evidence="2" id="KW-0805">Transcription regulation</keyword>
<dbReference type="PANTHER" id="PTHR31945:SF82">
    <property type="entry name" value="TRANSCRIPTION FACTOR ICE1"/>
    <property type="match status" value="1"/>
</dbReference>
<gene>
    <name evidence="9 10" type="primary">LOC104779889</name>
</gene>
<dbReference type="CDD" id="cd04873">
    <property type="entry name" value="ACT_UUR-ACR-like"/>
    <property type="match status" value="1"/>
</dbReference>
<evidence type="ECO:0000313" key="10">
    <source>
        <dbReference type="RefSeq" id="XP_019100086.1"/>
    </source>
</evidence>
<comment type="subcellular location">
    <subcellularLocation>
        <location evidence="1">Nucleus</location>
    </subcellularLocation>
</comment>
<evidence type="ECO:0000256" key="2">
    <source>
        <dbReference type="ARBA" id="ARBA00023015"/>
    </source>
</evidence>
<evidence type="ECO:0000313" key="8">
    <source>
        <dbReference type="Proteomes" id="UP000694864"/>
    </source>
</evidence>
<feature type="compositionally biased region" description="Low complexity" evidence="6">
    <location>
        <begin position="247"/>
        <end position="258"/>
    </location>
</feature>
<evidence type="ECO:0000256" key="6">
    <source>
        <dbReference type="SAM" id="MobiDB-lite"/>
    </source>
</evidence>
<accession>A0ABM0YKZ8</accession>
<protein>
    <submittedName>
        <fullName evidence="9 10">Transcription factor ICE1-like isoform X1</fullName>
    </submittedName>
</protein>
<dbReference type="SMART" id="SM00353">
    <property type="entry name" value="HLH"/>
    <property type="match status" value="1"/>
</dbReference>
<evidence type="ECO:0000256" key="1">
    <source>
        <dbReference type="ARBA" id="ARBA00004123"/>
    </source>
</evidence>
<feature type="compositionally biased region" description="Low complexity" evidence="6">
    <location>
        <begin position="369"/>
        <end position="381"/>
    </location>
</feature>
<feature type="compositionally biased region" description="Low complexity" evidence="6">
    <location>
        <begin position="1"/>
        <end position="11"/>
    </location>
</feature>
<dbReference type="InterPro" id="IPR036638">
    <property type="entry name" value="HLH_DNA-bd_sf"/>
</dbReference>
<dbReference type="Pfam" id="PF22754">
    <property type="entry name" value="bHLH-TF_ACT-like_plant"/>
    <property type="match status" value="1"/>
</dbReference>
<dbReference type="InterPro" id="IPR051358">
    <property type="entry name" value="TF_AMS/ICE1/BHLH6-like"/>
</dbReference>
<keyword evidence="5" id="KW-0539">Nucleus</keyword>
<evidence type="ECO:0000256" key="4">
    <source>
        <dbReference type="ARBA" id="ARBA00023163"/>
    </source>
</evidence>
<feature type="region of interest" description="Disordered" evidence="6">
    <location>
        <begin position="369"/>
        <end position="388"/>
    </location>
</feature>
<keyword evidence="8" id="KW-1185">Reference proteome</keyword>
<dbReference type="Pfam" id="PF00010">
    <property type="entry name" value="HLH"/>
    <property type="match status" value="1"/>
</dbReference>
<feature type="region of interest" description="Disordered" evidence="6">
    <location>
        <begin position="245"/>
        <end position="268"/>
    </location>
</feature>
<feature type="domain" description="BHLH" evidence="7">
    <location>
        <begin position="307"/>
        <end position="356"/>
    </location>
</feature>
<reference evidence="8" key="1">
    <citation type="journal article" date="1997" name="Nucleic Acids Res.">
        <title>tRNAscan-SE: a program for improved detection of transfer RNA genes in genomic sequence.</title>
        <authorList>
            <person name="Lowe T.M."/>
            <person name="Eddy S.R."/>
        </authorList>
    </citation>
    <scope>NUCLEOTIDE SEQUENCE [LARGE SCALE GENOMIC DNA]</scope>
    <source>
        <strain evidence="8">r\DH55</strain>
    </source>
</reference>
<dbReference type="Gene3D" id="4.10.280.10">
    <property type="entry name" value="Helix-loop-helix DNA-binding domain"/>
    <property type="match status" value="1"/>
</dbReference>
<keyword evidence="4" id="KW-0804">Transcription</keyword>
<proteinExistence type="predicted"/>
<dbReference type="CDD" id="cd11443">
    <property type="entry name" value="bHLH_AtAMS_like"/>
    <property type="match status" value="1"/>
</dbReference>
<reference evidence="8" key="2">
    <citation type="journal article" date="2014" name="Nat. Commun.">
        <title>The emerging biofuel crop Camelina sativa retains a highly undifferentiated hexaploid genome structure.</title>
        <authorList>
            <person name="Kagale S."/>
            <person name="Koh C."/>
            <person name="Nixon J."/>
            <person name="Bollina V."/>
            <person name="Clarke W.E."/>
            <person name="Tuteja R."/>
            <person name="Spillane C."/>
            <person name="Robinson S.J."/>
            <person name="Links M.G."/>
            <person name="Clarke C."/>
            <person name="Higgins E.E."/>
            <person name="Huebert T."/>
            <person name="Sharpe A.G."/>
            <person name="Parkin I.A."/>
        </authorList>
    </citation>
    <scope>NUCLEOTIDE SEQUENCE [LARGE SCALE GENOMIC DNA]</scope>
    <source>
        <strain evidence="8">r\DH55</strain>
    </source>
</reference>